<evidence type="ECO:0000313" key="1">
    <source>
        <dbReference type="EMBL" id="KAL1261723.1"/>
    </source>
</evidence>
<evidence type="ECO:0000313" key="2">
    <source>
        <dbReference type="Proteomes" id="UP001558613"/>
    </source>
</evidence>
<protein>
    <submittedName>
        <fullName evidence="1">Uncharacterized protein</fullName>
    </submittedName>
</protein>
<organism evidence="1 2">
    <name type="scientific">Cirrhinus molitorella</name>
    <name type="common">mud carp</name>
    <dbReference type="NCBI Taxonomy" id="172907"/>
    <lineage>
        <taxon>Eukaryota</taxon>
        <taxon>Metazoa</taxon>
        <taxon>Chordata</taxon>
        <taxon>Craniata</taxon>
        <taxon>Vertebrata</taxon>
        <taxon>Euteleostomi</taxon>
        <taxon>Actinopterygii</taxon>
        <taxon>Neopterygii</taxon>
        <taxon>Teleostei</taxon>
        <taxon>Ostariophysi</taxon>
        <taxon>Cypriniformes</taxon>
        <taxon>Cyprinidae</taxon>
        <taxon>Labeoninae</taxon>
        <taxon>Labeonini</taxon>
        <taxon>Cirrhinus</taxon>
    </lineage>
</organism>
<dbReference type="Proteomes" id="UP001558613">
    <property type="component" value="Unassembled WGS sequence"/>
</dbReference>
<name>A0ABR3MDF8_9TELE</name>
<reference evidence="1 2" key="1">
    <citation type="submission" date="2023-09" db="EMBL/GenBank/DDBJ databases">
        <authorList>
            <person name="Wang M."/>
        </authorList>
    </citation>
    <scope>NUCLEOTIDE SEQUENCE [LARGE SCALE GENOMIC DNA]</scope>
    <source>
        <strain evidence="1">GT-2023</strain>
        <tissue evidence="1">Liver</tissue>
    </source>
</reference>
<gene>
    <name evidence="1" type="ORF">QQF64_006988</name>
</gene>
<dbReference type="EMBL" id="JAYMGO010000014">
    <property type="protein sequence ID" value="KAL1261723.1"/>
    <property type="molecule type" value="Genomic_DNA"/>
</dbReference>
<accession>A0ABR3MDF8</accession>
<comment type="caution">
    <text evidence="1">The sequence shown here is derived from an EMBL/GenBank/DDBJ whole genome shotgun (WGS) entry which is preliminary data.</text>
</comment>
<sequence>MLFSAEIAAYYPFLTLIRDNGVKIMTSSSSRDAGWRKTLSLRPWMKNSFASKAKMRFLVLFFFLVEMQWIPAGRCVTMPVWFTVCKAGYYLEAPAAQIVMPSNGGGEVLQAQSLVKMPVIK</sequence>
<keyword evidence="2" id="KW-1185">Reference proteome</keyword>
<proteinExistence type="predicted"/>